<keyword evidence="3" id="KW-1185">Reference proteome</keyword>
<gene>
    <name evidence="2" type="ORF">CGOC_LOCUS8749</name>
</gene>
<evidence type="ECO:0000313" key="2">
    <source>
        <dbReference type="EMBL" id="VDN20147.1"/>
    </source>
</evidence>
<protein>
    <submittedName>
        <fullName evidence="2">Uncharacterized protein</fullName>
    </submittedName>
</protein>
<dbReference type="EMBL" id="UYRV01104851">
    <property type="protein sequence ID" value="VDN20147.1"/>
    <property type="molecule type" value="Genomic_DNA"/>
</dbReference>
<sequence>MQAGGPSRLATRTVPGFRSASTSVPAFPPMKFMATSNMIFSVPGIARVSVKIRLSSSLDANRHGVDG</sequence>
<reference evidence="2 3" key="1">
    <citation type="submission" date="2018-11" db="EMBL/GenBank/DDBJ databases">
        <authorList>
            <consortium name="Pathogen Informatics"/>
        </authorList>
    </citation>
    <scope>NUCLEOTIDE SEQUENCE [LARGE SCALE GENOMIC DNA]</scope>
</reference>
<dbReference type="Proteomes" id="UP000271889">
    <property type="component" value="Unassembled WGS sequence"/>
</dbReference>
<name>A0A3P7M8U0_CYLGO</name>
<organism evidence="2 3">
    <name type="scientific">Cylicostephanus goldi</name>
    <name type="common">Nematode worm</name>
    <dbReference type="NCBI Taxonomy" id="71465"/>
    <lineage>
        <taxon>Eukaryota</taxon>
        <taxon>Metazoa</taxon>
        <taxon>Ecdysozoa</taxon>
        <taxon>Nematoda</taxon>
        <taxon>Chromadorea</taxon>
        <taxon>Rhabditida</taxon>
        <taxon>Rhabditina</taxon>
        <taxon>Rhabditomorpha</taxon>
        <taxon>Strongyloidea</taxon>
        <taxon>Strongylidae</taxon>
        <taxon>Cylicostephanus</taxon>
    </lineage>
</organism>
<accession>A0A3P7M8U0</accession>
<dbReference type="AlphaFoldDB" id="A0A3P7M8U0"/>
<feature type="region of interest" description="Disordered" evidence="1">
    <location>
        <begin position="1"/>
        <end position="21"/>
    </location>
</feature>
<evidence type="ECO:0000313" key="3">
    <source>
        <dbReference type="Proteomes" id="UP000271889"/>
    </source>
</evidence>
<evidence type="ECO:0000256" key="1">
    <source>
        <dbReference type="SAM" id="MobiDB-lite"/>
    </source>
</evidence>
<proteinExistence type="predicted"/>